<evidence type="ECO:0008006" key="5">
    <source>
        <dbReference type="Google" id="ProtNLM"/>
    </source>
</evidence>
<sequence>MSDGKTVKCFLSPNTPDSSPKKNSLDLLVDSCNQYVIPSDWYLKYEAYKIGGAHPGKIPTHLLFDMDFDKTENFSICLPHSPSLSQSSSTPITKANTLNPVKYKIIPYHQWIFLSNSFGSDGEIVYRSRRSSFRSVSSGGYGDETLRGETSDIILPVSARRDFDHKSWKSSETTSKVASLDSDNAKYFFCVVSNKIGLEKFMNSDGFNAALQLLFSIDGLVDYFVQSSGSGEFGNSEFLLKIAMIFLTISYTHSGVIRSEFLFKSCSATDKDPGLILQMLINKMDIDLGSNNALGNVFNGVLTVENLCLQCSKLFEYQMKFNYLNFTPAKTFEKSLRLFLRTSNQQIFCNKCNKDSDTQKTIKFSVLPHYFLIVFKRWEEKNPSNRNPCTFKRKLKLDIEYRLIGVIAEINQKYVCYGKRRKCWYLYDDEKYMKSSQSAALACVPYVLLYKKLN</sequence>
<accession>A0A1R2B3U1</accession>
<protein>
    <recommendedName>
        <fullName evidence="5">USP domain-containing protein</fullName>
    </recommendedName>
</protein>
<dbReference type="SUPFAM" id="SSF54001">
    <property type="entry name" value="Cysteine proteinases"/>
    <property type="match status" value="1"/>
</dbReference>
<dbReference type="AlphaFoldDB" id="A0A1R2B3U1"/>
<dbReference type="InterPro" id="IPR050164">
    <property type="entry name" value="Peptidase_C19"/>
</dbReference>
<dbReference type="Pfam" id="PF00443">
    <property type="entry name" value="UCH"/>
    <property type="match status" value="1"/>
</dbReference>
<dbReference type="Proteomes" id="UP000187209">
    <property type="component" value="Unassembled WGS sequence"/>
</dbReference>
<dbReference type="GO" id="GO:0005634">
    <property type="term" value="C:nucleus"/>
    <property type="evidence" value="ECO:0007669"/>
    <property type="project" value="TreeGrafter"/>
</dbReference>
<name>A0A1R2B3U1_9CILI</name>
<dbReference type="OrthoDB" id="447808at2759"/>
<evidence type="ECO:0000259" key="1">
    <source>
        <dbReference type="PROSITE" id="PS50235"/>
    </source>
</evidence>
<feature type="domain" description="USP" evidence="1">
    <location>
        <begin position="196"/>
        <end position="453"/>
    </location>
</feature>
<dbReference type="CDD" id="cd02257">
    <property type="entry name" value="Peptidase_C19"/>
    <property type="match status" value="1"/>
</dbReference>
<evidence type="ECO:0000313" key="4">
    <source>
        <dbReference type="Proteomes" id="UP000187209"/>
    </source>
</evidence>
<dbReference type="Gene3D" id="3.90.70.10">
    <property type="entry name" value="Cysteine proteinases"/>
    <property type="match status" value="1"/>
</dbReference>
<dbReference type="PANTHER" id="PTHR24006">
    <property type="entry name" value="UBIQUITIN CARBOXYL-TERMINAL HYDROLASE"/>
    <property type="match status" value="1"/>
</dbReference>
<comment type="caution">
    <text evidence="3">The sequence shown here is derived from an EMBL/GenBank/DDBJ whole genome shotgun (WGS) entry which is preliminary data.</text>
</comment>
<dbReference type="InterPro" id="IPR006615">
    <property type="entry name" value="Pept_C19_DUSP"/>
</dbReference>
<dbReference type="EMBL" id="MPUH01001006">
    <property type="protein sequence ID" value="OMJ71280.1"/>
    <property type="molecule type" value="Genomic_DNA"/>
</dbReference>
<evidence type="ECO:0000259" key="2">
    <source>
        <dbReference type="PROSITE" id="PS51283"/>
    </source>
</evidence>
<dbReference type="InterPro" id="IPR028889">
    <property type="entry name" value="USP"/>
</dbReference>
<dbReference type="PROSITE" id="PS51283">
    <property type="entry name" value="DUSP"/>
    <property type="match status" value="1"/>
</dbReference>
<dbReference type="InterPro" id="IPR038765">
    <property type="entry name" value="Papain-like_cys_pep_sf"/>
</dbReference>
<keyword evidence="4" id="KW-1185">Reference proteome</keyword>
<dbReference type="PROSITE" id="PS50235">
    <property type="entry name" value="USP_3"/>
    <property type="match status" value="1"/>
</dbReference>
<dbReference type="InterPro" id="IPR001394">
    <property type="entry name" value="Peptidase_C19_UCH"/>
</dbReference>
<dbReference type="GO" id="GO:0005829">
    <property type="term" value="C:cytosol"/>
    <property type="evidence" value="ECO:0007669"/>
    <property type="project" value="TreeGrafter"/>
</dbReference>
<reference evidence="3 4" key="1">
    <citation type="submission" date="2016-11" db="EMBL/GenBank/DDBJ databases">
        <title>The macronuclear genome of Stentor coeruleus: a giant cell with tiny introns.</title>
        <authorList>
            <person name="Slabodnick M."/>
            <person name="Ruby J.G."/>
            <person name="Reiff S.B."/>
            <person name="Swart E.C."/>
            <person name="Gosai S."/>
            <person name="Prabakaran S."/>
            <person name="Witkowska E."/>
            <person name="Larue G.E."/>
            <person name="Fisher S."/>
            <person name="Freeman R.M."/>
            <person name="Gunawardena J."/>
            <person name="Chu W."/>
            <person name="Stover N.A."/>
            <person name="Gregory B.D."/>
            <person name="Nowacki M."/>
            <person name="Derisi J."/>
            <person name="Roy S.W."/>
            <person name="Marshall W.F."/>
            <person name="Sood P."/>
        </authorList>
    </citation>
    <scope>NUCLEOTIDE SEQUENCE [LARGE SCALE GENOMIC DNA]</scope>
    <source>
        <strain evidence="3">WM001</strain>
    </source>
</reference>
<dbReference type="GO" id="GO:0016579">
    <property type="term" value="P:protein deubiquitination"/>
    <property type="evidence" value="ECO:0007669"/>
    <property type="project" value="InterPro"/>
</dbReference>
<evidence type="ECO:0000313" key="3">
    <source>
        <dbReference type="EMBL" id="OMJ71280.1"/>
    </source>
</evidence>
<feature type="domain" description="DUSP" evidence="2">
    <location>
        <begin position="1"/>
        <end position="130"/>
    </location>
</feature>
<proteinExistence type="predicted"/>
<organism evidence="3 4">
    <name type="scientific">Stentor coeruleus</name>
    <dbReference type="NCBI Taxonomy" id="5963"/>
    <lineage>
        <taxon>Eukaryota</taxon>
        <taxon>Sar</taxon>
        <taxon>Alveolata</taxon>
        <taxon>Ciliophora</taxon>
        <taxon>Postciliodesmatophora</taxon>
        <taxon>Heterotrichea</taxon>
        <taxon>Heterotrichida</taxon>
        <taxon>Stentoridae</taxon>
        <taxon>Stentor</taxon>
    </lineage>
</organism>
<dbReference type="GO" id="GO:0004843">
    <property type="term" value="F:cysteine-type deubiquitinase activity"/>
    <property type="evidence" value="ECO:0007669"/>
    <property type="project" value="InterPro"/>
</dbReference>
<gene>
    <name evidence="3" type="ORF">SteCoe_30559</name>
</gene>